<name>L5KNK9_PTEAL</name>
<dbReference type="AlphaFoldDB" id="L5KNK9"/>
<sequence>MALSRANDSSVCDEWGCLPRCGDPFLPAQRQADPTSTAPRANTQGLGGEKLVPWIYSQMEKHRNMSKSDPSDS</sequence>
<evidence type="ECO:0000256" key="1">
    <source>
        <dbReference type="SAM" id="MobiDB-lite"/>
    </source>
</evidence>
<reference evidence="3" key="1">
    <citation type="journal article" date="2013" name="Science">
        <title>Comparative analysis of bat genomes provides insight into the evolution of flight and immunity.</title>
        <authorList>
            <person name="Zhang G."/>
            <person name="Cowled C."/>
            <person name="Shi Z."/>
            <person name="Huang Z."/>
            <person name="Bishop-Lilly K.A."/>
            <person name="Fang X."/>
            <person name="Wynne J.W."/>
            <person name="Xiong Z."/>
            <person name="Baker M.L."/>
            <person name="Zhao W."/>
            <person name="Tachedjian M."/>
            <person name="Zhu Y."/>
            <person name="Zhou P."/>
            <person name="Jiang X."/>
            <person name="Ng J."/>
            <person name="Yang L."/>
            <person name="Wu L."/>
            <person name="Xiao J."/>
            <person name="Feng Y."/>
            <person name="Chen Y."/>
            <person name="Sun X."/>
            <person name="Zhang Y."/>
            <person name="Marsh G.A."/>
            <person name="Crameri G."/>
            <person name="Broder C.C."/>
            <person name="Frey K.G."/>
            <person name="Wang L.F."/>
            <person name="Wang J."/>
        </authorList>
    </citation>
    <scope>NUCLEOTIDE SEQUENCE [LARGE SCALE GENOMIC DNA]</scope>
</reference>
<dbReference type="EMBL" id="KB030661">
    <property type="protein sequence ID" value="ELK12218.1"/>
    <property type="molecule type" value="Genomic_DNA"/>
</dbReference>
<dbReference type="Proteomes" id="UP000010552">
    <property type="component" value="Unassembled WGS sequence"/>
</dbReference>
<keyword evidence="3" id="KW-1185">Reference proteome</keyword>
<gene>
    <name evidence="2" type="ORF">PAL_GLEAN10014494</name>
</gene>
<evidence type="ECO:0000313" key="3">
    <source>
        <dbReference type="Proteomes" id="UP000010552"/>
    </source>
</evidence>
<protein>
    <submittedName>
        <fullName evidence="2">Uncharacterized protein</fullName>
    </submittedName>
</protein>
<evidence type="ECO:0000313" key="2">
    <source>
        <dbReference type="EMBL" id="ELK12218.1"/>
    </source>
</evidence>
<feature type="region of interest" description="Disordered" evidence="1">
    <location>
        <begin position="28"/>
        <end position="50"/>
    </location>
</feature>
<feature type="compositionally biased region" description="Polar residues" evidence="1">
    <location>
        <begin position="32"/>
        <end position="44"/>
    </location>
</feature>
<accession>L5KNK9</accession>
<organism evidence="2 3">
    <name type="scientific">Pteropus alecto</name>
    <name type="common">Black flying fox</name>
    <dbReference type="NCBI Taxonomy" id="9402"/>
    <lineage>
        <taxon>Eukaryota</taxon>
        <taxon>Metazoa</taxon>
        <taxon>Chordata</taxon>
        <taxon>Craniata</taxon>
        <taxon>Vertebrata</taxon>
        <taxon>Euteleostomi</taxon>
        <taxon>Mammalia</taxon>
        <taxon>Eutheria</taxon>
        <taxon>Laurasiatheria</taxon>
        <taxon>Chiroptera</taxon>
        <taxon>Yinpterochiroptera</taxon>
        <taxon>Pteropodoidea</taxon>
        <taxon>Pteropodidae</taxon>
        <taxon>Pteropodinae</taxon>
        <taxon>Pteropus</taxon>
    </lineage>
</organism>
<dbReference type="InParanoid" id="L5KNK9"/>
<proteinExistence type="predicted"/>